<gene>
    <name evidence="2" type="ORF">QQ002_09560</name>
</gene>
<dbReference type="EMBL" id="JAUHQB010000006">
    <property type="protein sequence ID" value="MDN4483781.1"/>
    <property type="molecule type" value="Genomic_DNA"/>
</dbReference>
<reference evidence="2 3" key="1">
    <citation type="submission" date="2023-06" db="EMBL/GenBank/DDBJ databases">
        <title>SYSU T0a273.</title>
        <authorList>
            <person name="Gao L."/>
            <person name="Fang B.-Z."/>
            <person name="Li W.-J."/>
        </authorList>
    </citation>
    <scope>NUCLEOTIDE SEQUENCE [LARGE SCALE GENOMIC DNA]</scope>
    <source>
        <strain evidence="2 3">SYSU T0a273</strain>
    </source>
</reference>
<comment type="caution">
    <text evidence="2">The sequence shown here is derived from an EMBL/GenBank/DDBJ whole genome shotgun (WGS) entry which is preliminary data.</text>
</comment>
<name>A0AB35MJ81_9MICO</name>
<evidence type="ECO:0000313" key="2">
    <source>
        <dbReference type="EMBL" id="MDN4483781.1"/>
    </source>
</evidence>
<organism evidence="2 3">
    <name type="scientific">Demequina lignilytica</name>
    <dbReference type="NCBI Taxonomy" id="3051663"/>
    <lineage>
        <taxon>Bacteria</taxon>
        <taxon>Bacillati</taxon>
        <taxon>Actinomycetota</taxon>
        <taxon>Actinomycetes</taxon>
        <taxon>Micrococcales</taxon>
        <taxon>Demequinaceae</taxon>
        <taxon>Demequina</taxon>
    </lineage>
</organism>
<sequence length="203" mass="20436">MRFVSGGAGAGAIVIGLALTLAGCVGDPAPIVTRTPSGGPVVVESPDATPSPTPTALSNDELFAMMPDGADRDDLYGAMVTAQFFLEQYSVMFQTGDTRVWEALSDPGCAPCGDGIGGAHEVAVSGSSVRGGAISVDSSQSRGTLESPGLAVVVLGASVADGYVVDADGAETKSVDAGDVLYAFELAHDAGVWRIVELASEVQ</sequence>
<accession>A0AB35MJ81</accession>
<dbReference type="PROSITE" id="PS51257">
    <property type="entry name" value="PROKAR_LIPOPROTEIN"/>
    <property type="match status" value="1"/>
</dbReference>
<evidence type="ECO:0000313" key="3">
    <source>
        <dbReference type="Proteomes" id="UP001172756"/>
    </source>
</evidence>
<dbReference type="Proteomes" id="UP001172756">
    <property type="component" value="Unassembled WGS sequence"/>
</dbReference>
<proteinExistence type="predicted"/>
<dbReference type="AlphaFoldDB" id="A0AB35MJ81"/>
<dbReference type="Pfam" id="PF19843">
    <property type="entry name" value="DUF6318"/>
    <property type="match status" value="1"/>
</dbReference>
<dbReference type="InterPro" id="IPR046281">
    <property type="entry name" value="DUF6318"/>
</dbReference>
<dbReference type="RefSeq" id="WP_301160532.1">
    <property type="nucleotide sequence ID" value="NZ_JAUHQB010000006.1"/>
</dbReference>
<evidence type="ECO:0000259" key="1">
    <source>
        <dbReference type="Pfam" id="PF19843"/>
    </source>
</evidence>
<feature type="domain" description="DUF6318" evidence="1">
    <location>
        <begin position="66"/>
        <end position="197"/>
    </location>
</feature>
<protein>
    <submittedName>
        <fullName evidence="2">DUF6318 family protein</fullName>
    </submittedName>
</protein>